<sequence>MNLKITSAVVILTIGLSLTACSNNEDTGVSIESVEPAELQEYQETFIGSNGDVSGILSNLPGNTMQKEYSVADQNLTVSYDTGQLESQPDDGWYNNENGVKETFYHNSLYIAALIDNVEKIEFSLVNEQTEYTWMISKTELEYFLETDLSEEIKNEQAWKNYINEQLNTKNIESIYDEFPLEIQ</sequence>
<organism evidence="3 4">
    <name type="scientific">Terribacillus saccharophilus</name>
    <dbReference type="NCBI Taxonomy" id="361277"/>
    <lineage>
        <taxon>Bacteria</taxon>
        <taxon>Bacillati</taxon>
        <taxon>Bacillota</taxon>
        <taxon>Bacilli</taxon>
        <taxon>Bacillales</taxon>
        <taxon>Bacillaceae</taxon>
        <taxon>Terribacillus</taxon>
    </lineage>
</organism>
<dbReference type="KEGG" id="tap:GZ22_02560"/>
<feature type="signal peptide" evidence="1">
    <location>
        <begin position="1"/>
        <end position="22"/>
    </location>
</feature>
<reference evidence="3 4" key="1">
    <citation type="submission" date="2014-07" db="EMBL/GenBank/DDBJ databases">
        <title>Complete genome sequence of a moderately halophilic bacterium Terribacillus aidingensis MP602, isolated from Cryptomeria fortunei in Tianmu mountain in China.</title>
        <authorList>
            <person name="Wang Y."/>
            <person name="Lu P."/>
            <person name="Zhang L."/>
        </authorList>
    </citation>
    <scope>NUCLEOTIDE SEQUENCE [LARGE SCALE GENOMIC DNA]</scope>
    <source>
        <strain evidence="3 4">MP602</strain>
    </source>
</reference>
<dbReference type="Proteomes" id="UP000027980">
    <property type="component" value="Chromosome"/>
</dbReference>
<dbReference type="InterPro" id="IPR032250">
    <property type="entry name" value="DUF4825"/>
</dbReference>
<gene>
    <name evidence="3" type="ORF">GZ22_02560</name>
</gene>
<evidence type="ECO:0000256" key="1">
    <source>
        <dbReference type="SAM" id="SignalP"/>
    </source>
</evidence>
<dbReference type="GeneID" id="34222165"/>
<dbReference type="OrthoDB" id="2918225at2"/>
<name>A0A075LML8_9BACI</name>
<evidence type="ECO:0000313" key="3">
    <source>
        <dbReference type="EMBL" id="AIF65638.1"/>
    </source>
</evidence>
<dbReference type="HOGENOM" id="CLU_1467527_0_0_9"/>
<feature type="chain" id="PRO_5038893434" description="DUF4825 domain-containing protein" evidence="1">
    <location>
        <begin position="23"/>
        <end position="184"/>
    </location>
</feature>
<dbReference type="AlphaFoldDB" id="A0A075LML8"/>
<feature type="domain" description="DUF4825" evidence="2">
    <location>
        <begin position="39"/>
        <end position="131"/>
    </location>
</feature>
<proteinExistence type="predicted"/>
<dbReference type="RefSeq" id="WP_038558355.1">
    <property type="nucleotide sequence ID" value="NZ_CP008876.1"/>
</dbReference>
<keyword evidence="1" id="KW-0732">Signal</keyword>
<dbReference type="Pfam" id="PF16107">
    <property type="entry name" value="DUF4825"/>
    <property type="match status" value="1"/>
</dbReference>
<evidence type="ECO:0000259" key="2">
    <source>
        <dbReference type="Pfam" id="PF16107"/>
    </source>
</evidence>
<dbReference type="EMBL" id="CP008876">
    <property type="protein sequence ID" value="AIF65638.1"/>
    <property type="molecule type" value="Genomic_DNA"/>
</dbReference>
<evidence type="ECO:0000313" key="4">
    <source>
        <dbReference type="Proteomes" id="UP000027980"/>
    </source>
</evidence>
<accession>A0A075LML8</accession>
<dbReference type="PROSITE" id="PS51257">
    <property type="entry name" value="PROKAR_LIPOPROTEIN"/>
    <property type="match status" value="1"/>
</dbReference>
<protein>
    <recommendedName>
        <fullName evidence="2">DUF4825 domain-containing protein</fullName>
    </recommendedName>
</protein>